<dbReference type="PANTHER" id="PTHR12482">
    <property type="entry name" value="LIPASE ROG1-RELATED-RELATED"/>
    <property type="match status" value="1"/>
</dbReference>
<feature type="signal peptide" evidence="3">
    <location>
        <begin position="1"/>
        <end position="15"/>
    </location>
</feature>
<dbReference type="EMBL" id="KN817522">
    <property type="protein sequence ID" value="KJA28030.1"/>
    <property type="molecule type" value="Genomic_DNA"/>
</dbReference>
<dbReference type="Proteomes" id="UP000054270">
    <property type="component" value="Unassembled WGS sequence"/>
</dbReference>
<dbReference type="AlphaFoldDB" id="A0A0D2Q8J9"/>
<gene>
    <name evidence="5" type="ORF">HYPSUDRAFT_795631</name>
</gene>
<protein>
    <recommendedName>
        <fullName evidence="4">DUF676 domain-containing protein</fullName>
    </recommendedName>
</protein>
<dbReference type="InterPro" id="IPR029058">
    <property type="entry name" value="AB_hydrolase_fold"/>
</dbReference>
<dbReference type="PANTHER" id="PTHR12482:SF62">
    <property type="entry name" value="LIPASE ROG1-RELATED"/>
    <property type="match status" value="1"/>
</dbReference>
<comment type="similarity">
    <text evidence="1">Belongs to the putative lipase ROG1 family.</text>
</comment>
<keyword evidence="6" id="KW-1185">Reference proteome</keyword>
<keyword evidence="2" id="KW-0812">Transmembrane</keyword>
<evidence type="ECO:0000259" key="4">
    <source>
        <dbReference type="Pfam" id="PF05057"/>
    </source>
</evidence>
<keyword evidence="3" id="KW-0732">Signal</keyword>
<reference evidence="6" key="1">
    <citation type="submission" date="2014-04" db="EMBL/GenBank/DDBJ databases">
        <title>Evolutionary Origins and Diversification of the Mycorrhizal Mutualists.</title>
        <authorList>
            <consortium name="DOE Joint Genome Institute"/>
            <consortium name="Mycorrhizal Genomics Consortium"/>
            <person name="Kohler A."/>
            <person name="Kuo A."/>
            <person name="Nagy L.G."/>
            <person name="Floudas D."/>
            <person name="Copeland A."/>
            <person name="Barry K.W."/>
            <person name="Cichocki N."/>
            <person name="Veneault-Fourrey C."/>
            <person name="LaButti K."/>
            <person name="Lindquist E.A."/>
            <person name="Lipzen A."/>
            <person name="Lundell T."/>
            <person name="Morin E."/>
            <person name="Murat C."/>
            <person name="Riley R."/>
            <person name="Ohm R."/>
            <person name="Sun H."/>
            <person name="Tunlid A."/>
            <person name="Henrissat B."/>
            <person name="Grigoriev I.V."/>
            <person name="Hibbett D.S."/>
            <person name="Martin F."/>
        </authorList>
    </citation>
    <scope>NUCLEOTIDE SEQUENCE [LARGE SCALE GENOMIC DNA]</scope>
    <source>
        <strain evidence="6">FD-334 SS-4</strain>
    </source>
</reference>
<sequence length="426" mass="47639">MSSVHLLVLIHGMWGNPVHLAELARIARETHAEASPDGTRLQLLVAETIREDSTYDGIDWGGERIAKEVLETVKDIEKDGDRVTRFSATGYSLGGLIARYCIGVLNSQGFFDNVAPVNFNTIATPHCGLPRYESLLSSITSTLGPKLLSRTGEQFYCVDKWSPKGRPLLVVMADPAREFYKALAKFQNIRIYANGISDRTVPYVTAAIETSDPFTEYEKDGIEIEYQEKYPHVIDHYTVPDVPPSRPPKPAALSVDWFKSLKPSGPIVPPFLQFRFPLNILLYMLLPVLIPGVISLVIIRFSLASHHSRARIKELESEAHGGDRPTLLKLIDELEQEMEGAVVDLIDNPDPSPAYQAPLSKAHPIISPAHRKIAGWLNTLPIKKEIAFFPRMLNTHATIISRDVQRFDVHRQGEGVIRHWADSFVV</sequence>
<feature type="chain" id="PRO_5012904228" description="DUF676 domain-containing protein" evidence="3">
    <location>
        <begin position="16"/>
        <end position="426"/>
    </location>
</feature>
<proteinExistence type="inferred from homology"/>
<dbReference type="Gene3D" id="3.40.50.1820">
    <property type="entry name" value="alpha/beta hydrolase"/>
    <property type="match status" value="1"/>
</dbReference>
<dbReference type="SUPFAM" id="SSF53474">
    <property type="entry name" value="alpha/beta-Hydrolases"/>
    <property type="match status" value="1"/>
</dbReference>
<evidence type="ECO:0000313" key="5">
    <source>
        <dbReference type="EMBL" id="KJA28030.1"/>
    </source>
</evidence>
<evidence type="ECO:0000256" key="3">
    <source>
        <dbReference type="SAM" id="SignalP"/>
    </source>
</evidence>
<dbReference type="InterPro" id="IPR007751">
    <property type="entry name" value="DUF676_lipase-like"/>
</dbReference>
<feature type="transmembrane region" description="Helical" evidence="2">
    <location>
        <begin position="280"/>
        <end position="303"/>
    </location>
</feature>
<feature type="domain" description="DUF676" evidence="4">
    <location>
        <begin position="3"/>
        <end position="205"/>
    </location>
</feature>
<evidence type="ECO:0000256" key="1">
    <source>
        <dbReference type="ARBA" id="ARBA00007920"/>
    </source>
</evidence>
<dbReference type="InterPro" id="IPR044294">
    <property type="entry name" value="Lipase-like"/>
</dbReference>
<dbReference type="Pfam" id="PF05057">
    <property type="entry name" value="DUF676"/>
    <property type="match status" value="1"/>
</dbReference>
<dbReference type="OMA" id="VHGMWGN"/>
<name>A0A0D2Q8J9_HYPSF</name>
<organism evidence="5 6">
    <name type="scientific">Hypholoma sublateritium (strain FD-334 SS-4)</name>
    <dbReference type="NCBI Taxonomy" id="945553"/>
    <lineage>
        <taxon>Eukaryota</taxon>
        <taxon>Fungi</taxon>
        <taxon>Dikarya</taxon>
        <taxon>Basidiomycota</taxon>
        <taxon>Agaricomycotina</taxon>
        <taxon>Agaricomycetes</taxon>
        <taxon>Agaricomycetidae</taxon>
        <taxon>Agaricales</taxon>
        <taxon>Agaricineae</taxon>
        <taxon>Strophariaceae</taxon>
        <taxon>Hypholoma</taxon>
    </lineage>
</organism>
<evidence type="ECO:0000313" key="6">
    <source>
        <dbReference type="Proteomes" id="UP000054270"/>
    </source>
</evidence>
<keyword evidence="2" id="KW-0472">Membrane</keyword>
<evidence type="ECO:0000256" key="2">
    <source>
        <dbReference type="SAM" id="Phobius"/>
    </source>
</evidence>
<accession>A0A0D2Q8J9</accession>
<keyword evidence="2" id="KW-1133">Transmembrane helix</keyword>
<dbReference type="OrthoDB" id="273452at2759"/>